<feature type="transmembrane region" description="Helical" evidence="6">
    <location>
        <begin position="74"/>
        <end position="94"/>
    </location>
</feature>
<feature type="transmembrane region" description="Helical" evidence="6">
    <location>
        <begin position="45"/>
        <end position="62"/>
    </location>
</feature>
<dbReference type="GO" id="GO:0016020">
    <property type="term" value="C:membrane"/>
    <property type="evidence" value="ECO:0007669"/>
    <property type="project" value="UniProtKB-SubCell"/>
</dbReference>
<comment type="caution">
    <text evidence="8">The sequence shown here is derived from an EMBL/GenBank/DDBJ whole genome shotgun (WGS) entry which is preliminary data.</text>
</comment>
<feature type="chain" id="PRO_5043686376" description="Transmembrane protein 144" evidence="7">
    <location>
        <begin position="22"/>
        <end position="387"/>
    </location>
</feature>
<dbReference type="SUPFAM" id="SSF103481">
    <property type="entry name" value="Multidrug resistance efflux transporter EmrE"/>
    <property type="match status" value="1"/>
</dbReference>
<gene>
    <name evidence="8" type="ORF">AALO_G00193700</name>
</gene>
<accession>A0AAV6G5Z0</accession>
<keyword evidence="4 6" id="KW-1133">Transmembrane helix</keyword>
<dbReference type="InterPro" id="IPR012435">
    <property type="entry name" value="TMEM144"/>
</dbReference>
<feature type="transmembrane region" description="Helical" evidence="6">
    <location>
        <begin position="128"/>
        <end position="149"/>
    </location>
</feature>
<dbReference type="EMBL" id="JADWDJ010000014">
    <property type="protein sequence ID" value="KAG5270529.1"/>
    <property type="molecule type" value="Genomic_DNA"/>
</dbReference>
<evidence type="ECO:0000313" key="8">
    <source>
        <dbReference type="EMBL" id="KAG5270529.1"/>
    </source>
</evidence>
<feature type="signal peptide" evidence="7">
    <location>
        <begin position="1"/>
        <end position="21"/>
    </location>
</feature>
<feature type="transmembrane region" description="Helical" evidence="6">
    <location>
        <begin position="229"/>
        <end position="252"/>
    </location>
</feature>
<dbReference type="Pfam" id="PF07857">
    <property type="entry name" value="TMEM144"/>
    <property type="match status" value="1"/>
</dbReference>
<dbReference type="GO" id="GO:0015144">
    <property type="term" value="F:carbohydrate transmembrane transporter activity"/>
    <property type="evidence" value="ECO:0007669"/>
    <property type="project" value="InterPro"/>
</dbReference>
<feature type="transmembrane region" description="Helical" evidence="6">
    <location>
        <begin position="306"/>
        <end position="325"/>
    </location>
</feature>
<feature type="transmembrane region" description="Helical" evidence="6">
    <location>
        <begin position="275"/>
        <end position="294"/>
    </location>
</feature>
<reference evidence="8" key="1">
    <citation type="submission" date="2020-10" db="EMBL/GenBank/DDBJ databases">
        <title>Chromosome-scale genome assembly of the Allis shad, Alosa alosa.</title>
        <authorList>
            <person name="Margot Z."/>
            <person name="Christophe K."/>
            <person name="Cabau C."/>
            <person name="Louis A."/>
            <person name="Berthelot C."/>
            <person name="Parey E."/>
            <person name="Roest Crollius H."/>
            <person name="Montfort J."/>
            <person name="Robinson-Rechavi M."/>
            <person name="Bucao C."/>
            <person name="Bouchez O."/>
            <person name="Gislard M."/>
            <person name="Lluch J."/>
            <person name="Milhes M."/>
            <person name="Lampietro C."/>
            <person name="Lopez Roques C."/>
            <person name="Donnadieu C."/>
            <person name="Braasch I."/>
            <person name="Desvignes T."/>
            <person name="Postlethwait J."/>
            <person name="Bobe J."/>
            <person name="Guiguen Y."/>
        </authorList>
    </citation>
    <scope>NUCLEOTIDE SEQUENCE</scope>
    <source>
        <strain evidence="8">M-15738</strain>
        <tissue evidence="8">Blood</tissue>
    </source>
</reference>
<comment type="subcellular location">
    <subcellularLocation>
        <location evidence="1">Membrane</location>
        <topology evidence="1">Multi-pass membrane protein</topology>
    </subcellularLocation>
</comment>
<evidence type="ECO:0000256" key="3">
    <source>
        <dbReference type="ARBA" id="ARBA00022692"/>
    </source>
</evidence>
<evidence type="ECO:0000313" key="9">
    <source>
        <dbReference type="Proteomes" id="UP000823561"/>
    </source>
</evidence>
<sequence length="387" mass="42132">MTSWRMHVLFSLNILCTMVAANGESDLDASAFDVELPWPLSGEVLGYIGCVVAAVLYGSQYIPLKKVETGDGMFFQWVNCLAIWLVGFLGNQILHSPAVHPLAMLGGAIWATGNITAISIIKSVGLGLGVLLWGSTGLLMGWASSRFGWFGIGTQEVSRPVLNYCGAALCLFSLCMFLCVKSNIEPQIRHRMSQIPEASPLLIDRRLNPDYCDDSGAWLDSISPKSKRLLGCSLAVIAGIFYGFTFVPLLYIKHQALVNGSMFAGASQNDLDYCFAQYNGIFLTSTLYFLIYCVAMKNKPCLYPRAVLPAFLSGIMWGLATYSWFMANTYLNTIITFPIVTAGYSLVAAMWGSVVFKEVRGLANCLVFILAAAVVLTGTVLTALSKM</sequence>
<feature type="transmembrane region" description="Helical" evidence="6">
    <location>
        <begin position="331"/>
        <end position="351"/>
    </location>
</feature>
<evidence type="ECO:0000256" key="2">
    <source>
        <dbReference type="ARBA" id="ARBA00005731"/>
    </source>
</evidence>
<evidence type="ECO:0000256" key="7">
    <source>
        <dbReference type="SAM" id="SignalP"/>
    </source>
</evidence>
<feature type="transmembrane region" description="Helical" evidence="6">
    <location>
        <begin position="363"/>
        <end position="384"/>
    </location>
</feature>
<dbReference type="Proteomes" id="UP000823561">
    <property type="component" value="Chromosome 14"/>
</dbReference>
<keyword evidence="9" id="KW-1185">Reference proteome</keyword>
<evidence type="ECO:0000256" key="1">
    <source>
        <dbReference type="ARBA" id="ARBA00004141"/>
    </source>
</evidence>
<evidence type="ECO:0000256" key="4">
    <source>
        <dbReference type="ARBA" id="ARBA00022989"/>
    </source>
</evidence>
<organism evidence="8 9">
    <name type="scientific">Alosa alosa</name>
    <name type="common">allis shad</name>
    <dbReference type="NCBI Taxonomy" id="278164"/>
    <lineage>
        <taxon>Eukaryota</taxon>
        <taxon>Metazoa</taxon>
        <taxon>Chordata</taxon>
        <taxon>Craniata</taxon>
        <taxon>Vertebrata</taxon>
        <taxon>Euteleostomi</taxon>
        <taxon>Actinopterygii</taxon>
        <taxon>Neopterygii</taxon>
        <taxon>Teleostei</taxon>
        <taxon>Clupei</taxon>
        <taxon>Clupeiformes</taxon>
        <taxon>Clupeoidei</taxon>
        <taxon>Clupeidae</taxon>
        <taxon>Alosa</taxon>
    </lineage>
</organism>
<protein>
    <recommendedName>
        <fullName evidence="10">Transmembrane protein 144</fullName>
    </recommendedName>
</protein>
<dbReference type="InterPro" id="IPR010651">
    <property type="entry name" value="Sugar_transport"/>
</dbReference>
<name>A0AAV6G5Z0_9TELE</name>
<feature type="transmembrane region" description="Helical" evidence="6">
    <location>
        <begin position="100"/>
        <end position="121"/>
    </location>
</feature>
<proteinExistence type="inferred from homology"/>
<dbReference type="PANTHER" id="PTHR16119:SF17">
    <property type="entry name" value="TRANSMEMBRANE PROTEIN 144"/>
    <property type="match status" value="1"/>
</dbReference>
<keyword evidence="3 6" id="KW-0812">Transmembrane</keyword>
<feature type="transmembrane region" description="Helical" evidence="6">
    <location>
        <begin position="161"/>
        <end position="180"/>
    </location>
</feature>
<keyword evidence="5 6" id="KW-0472">Membrane</keyword>
<evidence type="ECO:0000256" key="5">
    <source>
        <dbReference type="ARBA" id="ARBA00023136"/>
    </source>
</evidence>
<evidence type="ECO:0000256" key="6">
    <source>
        <dbReference type="SAM" id="Phobius"/>
    </source>
</evidence>
<keyword evidence="7" id="KW-0732">Signal</keyword>
<dbReference type="InterPro" id="IPR037185">
    <property type="entry name" value="EmrE-like"/>
</dbReference>
<dbReference type="PANTHER" id="PTHR16119">
    <property type="entry name" value="TRANSMEMBRANE PROTEIN 144"/>
    <property type="match status" value="1"/>
</dbReference>
<dbReference type="AlphaFoldDB" id="A0AAV6G5Z0"/>
<evidence type="ECO:0008006" key="10">
    <source>
        <dbReference type="Google" id="ProtNLM"/>
    </source>
</evidence>
<comment type="similarity">
    <text evidence="2">Belongs to the TMEM144 family.</text>
</comment>